<keyword evidence="5" id="KW-1185">Reference proteome</keyword>
<evidence type="ECO:0000256" key="1">
    <source>
        <dbReference type="ARBA" id="ARBA00006499"/>
    </source>
</evidence>
<feature type="domain" description="Phospholipase/carboxylesterase/thioesterase" evidence="3">
    <location>
        <begin position="3"/>
        <end position="195"/>
    </location>
</feature>
<gene>
    <name evidence="4" type="ORF">BAU17_10710</name>
</gene>
<comment type="similarity">
    <text evidence="1">Belongs to the AB hydrolase superfamily. AB hydrolase 2 family.</text>
</comment>
<dbReference type="EMBL" id="MAEL01000053">
    <property type="protein sequence ID" value="KAF1302242.1"/>
    <property type="molecule type" value="Genomic_DNA"/>
</dbReference>
<comment type="caution">
    <text evidence="4">The sequence shown here is derived from an EMBL/GenBank/DDBJ whole genome shotgun (WGS) entry which is preliminary data.</text>
</comment>
<dbReference type="InterPro" id="IPR050565">
    <property type="entry name" value="LYPA1-2/EST-like"/>
</dbReference>
<evidence type="ECO:0000256" key="2">
    <source>
        <dbReference type="ARBA" id="ARBA00022801"/>
    </source>
</evidence>
<dbReference type="PANTHER" id="PTHR10655">
    <property type="entry name" value="LYSOPHOSPHOLIPASE-RELATED"/>
    <property type="match status" value="1"/>
</dbReference>
<accession>A0ABQ6YX06</accession>
<protein>
    <submittedName>
        <fullName evidence="4">Carboxylesterase</fullName>
    </submittedName>
</protein>
<dbReference type="Proteomes" id="UP000782705">
    <property type="component" value="Unassembled WGS sequence"/>
</dbReference>
<evidence type="ECO:0000313" key="5">
    <source>
        <dbReference type="Proteomes" id="UP000782705"/>
    </source>
</evidence>
<evidence type="ECO:0000313" key="4">
    <source>
        <dbReference type="EMBL" id="KAF1302242.1"/>
    </source>
</evidence>
<organism evidence="4 5">
    <name type="scientific">Candidatus Enterococcus willemsii</name>
    <dbReference type="NCBI Taxonomy" id="1857215"/>
    <lineage>
        <taxon>Bacteria</taxon>
        <taxon>Bacillati</taxon>
        <taxon>Bacillota</taxon>
        <taxon>Bacilli</taxon>
        <taxon>Lactobacillales</taxon>
        <taxon>Enterococcaceae</taxon>
        <taxon>Enterococcus</taxon>
    </lineage>
</organism>
<sequence length="196" mass="21923">MHAIFQQGHPEAPVLVLLHGTGGDEHSLLEVGKTLNQQASLLSIRGNVLENGMPRFFRRLAEGVYDEADLAARGAELNEFIQEAAEKYQFSLSNVVLVGYSNGANIAIHLLLSDPTFQQAILFHPMYPVDNIPTQSLPETRIFMSLGTHDPIVPVAESQHVIQLFEDRQASVTTLWTRSHQLTYEEVQQAQEWLHA</sequence>
<proteinExistence type="inferred from homology"/>
<dbReference type="PANTHER" id="PTHR10655:SF17">
    <property type="entry name" value="LYSOPHOSPHOLIPASE-LIKE PROTEIN 1"/>
    <property type="match status" value="1"/>
</dbReference>
<name>A0ABQ6YX06_9ENTE</name>
<dbReference type="SUPFAM" id="SSF53474">
    <property type="entry name" value="alpha/beta-Hydrolases"/>
    <property type="match status" value="1"/>
</dbReference>
<keyword evidence="2" id="KW-0378">Hydrolase</keyword>
<dbReference type="RefSeq" id="WP_161902867.1">
    <property type="nucleotide sequence ID" value="NZ_MAEL01000053.1"/>
</dbReference>
<dbReference type="InterPro" id="IPR029058">
    <property type="entry name" value="AB_hydrolase_fold"/>
</dbReference>
<dbReference type="Gene3D" id="3.40.50.1820">
    <property type="entry name" value="alpha/beta hydrolase"/>
    <property type="match status" value="1"/>
</dbReference>
<reference evidence="4 5" key="1">
    <citation type="submission" date="2016-06" db="EMBL/GenBank/DDBJ databases">
        <title>Four novel species of enterococci isolated from chicken manure.</title>
        <authorList>
            <person name="Van Tyne D."/>
        </authorList>
    </citation>
    <scope>NUCLEOTIDE SEQUENCE [LARGE SCALE GENOMIC DNA]</scope>
    <source>
        <strain evidence="4 5">CU12B</strain>
    </source>
</reference>
<dbReference type="Pfam" id="PF02230">
    <property type="entry name" value="Abhydrolase_2"/>
    <property type="match status" value="1"/>
</dbReference>
<evidence type="ECO:0000259" key="3">
    <source>
        <dbReference type="Pfam" id="PF02230"/>
    </source>
</evidence>
<dbReference type="InterPro" id="IPR003140">
    <property type="entry name" value="PLipase/COase/thioEstase"/>
</dbReference>